<gene>
    <name evidence="2" type="ORF">FEM41_11955</name>
</gene>
<feature type="domain" description="Toxin SymE-like" evidence="1">
    <location>
        <begin position="4"/>
        <end position="37"/>
    </location>
</feature>
<dbReference type="GO" id="GO:0016788">
    <property type="term" value="F:hydrolase activity, acting on ester bonds"/>
    <property type="evidence" value="ECO:0007669"/>
    <property type="project" value="InterPro"/>
</dbReference>
<dbReference type="Pfam" id="PF08845">
    <property type="entry name" value="SymE_toxin"/>
    <property type="match status" value="1"/>
</dbReference>
<dbReference type="GO" id="GO:0005737">
    <property type="term" value="C:cytoplasm"/>
    <property type="evidence" value="ECO:0007669"/>
    <property type="project" value="InterPro"/>
</dbReference>
<dbReference type="GO" id="GO:0003723">
    <property type="term" value="F:RNA binding"/>
    <property type="evidence" value="ECO:0007669"/>
    <property type="project" value="InterPro"/>
</dbReference>
<evidence type="ECO:0000259" key="1">
    <source>
        <dbReference type="Pfam" id="PF08845"/>
    </source>
</evidence>
<proteinExistence type="predicted"/>
<organism evidence="2 3">
    <name type="scientific">Jejubacter calystegiae</name>
    <dbReference type="NCBI Taxonomy" id="2579935"/>
    <lineage>
        <taxon>Bacteria</taxon>
        <taxon>Pseudomonadati</taxon>
        <taxon>Pseudomonadota</taxon>
        <taxon>Gammaproteobacteria</taxon>
        <taxon>Enterobacterales</taxon>
        <taxon>Enterobacteriaceae</taxon>
        <taxon>Jejubacter</taxon>
    </lineage>
</organism>
<sequence>MQHHSPSLHLKGHWLAEAEFESVCLAKVTIEQGRITMYPAT</sequence>
<dbReference type="InterPro" id="IPR014944">
    <property type="entry name" value="Toxin_SymE-like"/>
</dbReference>
<evidence type="ECO:0000313" key="3">
    <source>
        <dbReference type="Proteomes" id="UP000302163"/>
    </source>
</evidence>
<evidence type="ECO:0000313" key="2">
    <source>
        <dbReference type="EMBL" id="QCT22670.1"/>
    </source>
</evidence>
<dbReference type="GO" id="GO:0016070">
    <property type="term" value="P:RNA metabolic process"/>
    <property type="evidence" value="ECO:0007669"/>
    <property type="project" value="InterPro"/>
</dbReference>
<protein>
    <submittedName>
        <fullName evidence="2">Type I toxin-antitoxin system SymE family toxin</fullName>
    </submittedName>
</protein>
<accession>A0A4P8YP61</accession>
<dbReference type="EMBL" id="CP040428">
    <property type="protein sequence ID" value="QCT22670.1"/>
    <property type="molecule type" value="Genomic_DNA"/>
</dbReference>
<dbReference type="AlphaFoldDB" id="A0A4P8YP61"/>
<reference evidence="2 3" key="1">
    <citation type="submission" date="2019-05" db="EMBL/GenBank/DDBJ databases">
        <title>Complete genome sequence of Izhakiella calystegiae KSNA2, an endophyte isolated from beach morning glory (Calystegia soldanella).</title>
        <authorList>
            <person name="Jiang L."/>
            <person name="Jeong J.C."/>
            <person name="Kim C.Y."/>
            <person name="Kim D.H."/>
            <person name="Kim S.W."/>
            <person name="Lee j."/>
        </authorList>
    </citation>
    <scope>NUCLEOTIDE SEQUENCE [LARGE SCALE GENOMIC DNA]</scope>
    <source>
        <strain evidence="2 3">KSNA2</strain>
    </source>
</reference>
<dbReference type="KEGG" id="izh:FEM41_11955"/>
<name>A0A4P8YP61_9ENTR</name>
<keyword evidence="3" id="KW-1185">Reference proteome</keyword>
<dbReference type="Proteomes" id="UP000302163">
    <property type="component" value="Chromosome"/>
</dbReference>
<dbReference type="OrthoDB" id="6053337at2"/>